<dbReference type="InterPro" id="IPR027417">
    <property type="entry name" value="P-loop_NTPase"/>
</dbReference>
<dbReference type="AlphaFoldDB" id="A0A7R9KUC8"/>
<evidence type="ECO:0000256" key="9">
    <source>
        <dbReference type="PROSITE-ProRule" id="PRU00283"/>
    </source>
</evidence>
<reference evidence="13" key="1">
    <citation type="submission" date="2020-11" db="EMBL/GenBank/DDBJ databases">
        <authorList>
            <person name="Tran Van P."/>
        </authorList>
    </citation>
    <scope>NUCLEOTIDE SEQUENCE</scope>
</reference>
<dbReference type="GO" id="GO:0090307">
    <property type="term" value="P:mitotic spindle assembly"/>
    <property type="evidence" value="ECO:0007669"/>
    <property type="project" value="TreeGrafter"/>
</dbReference>
<dbReference type="GO" id="GO:0005634">
    <property type="term" value="C:nucleus"/>
    <property type="evidence" value="ECO:0007669"/>
    <property type="project" value="TreeGrafter"/>
</dbReference>
<protein>
    <recommendedName>
        <fullName evidence="12">Kinesin motor domain-containing protein</fullName>
    </recommendedName>
</protein>
<dbReference type="PANTHER" id="PTHR47970:SF29">
    <property type="entry name" value="KINESIN FAMILY MEMBER 20B"/>
    <property type="match status" value="1"/>
</dbReference>
<evidence type="ECO:0000313" key="14">
    <source>
        <dbReference type="Proteomes" id="UP000759131"/>
    </source>
</evidence>
<dbReference type="GO" id="GO:0008017">
    <property type="term" value="F:microtubule binding"/>
    <property type="evidence" value="ECO:0007669"/>
    <property type="project" value="InterPro"/>
</dbReference>
<evidence type="ECO:0000256" key="8">
    <source>
        <dbReference type="ARBA" id="ARBA00023212"/>
    </source>
</evidence>
<dbReference type="Gene3D" id="3.40.850.10">
    <property type="entry name" value="Kinesin motor domain"/>
    <property type="match status" value="1"/>
</dbReference>
<feature type="compositionally biased region" description="Polar residues" evidence="11">
    <location>
        <begin position="990"/>
        <end position="1011"/>
    </location>
</feature>
<dbReference type="SMART" id="SM00129">
    <property type="entry name" value="KISc"/>
    <property type="match status" value="1"/>
</dbReference>
<evidence type="ECO:0000256" key="5">
    <source>
        <dbReference type="ARBA" id="ARBA00022840"/>
    </source>
</evidence>
<dbReference type="PROSITE" id="PS50067">
    <property type="entry name" value="KINESIN_MOTOR_2"/>
    <property type="match status" value="1"/>
</dbReference>
<keyword evidence="2" id="KW-0963">Cytoplasm</keyword>
<dbReference type="GO" id="GO:0005876">
    <property type="term" value="C:spindle microtubule"/>
    <property type="evidence" value="ECO:0007669"/>
    <property type="project" value="TreeGrafter"/>
</dbReference>
<keyword evidence="5 9" id="KW-0067">ATP-binding</keyword>
<dbReference type="OrthoDB" id="6436009at2759"/>
<evidence type="ECO:0000256" key="6">
    <source>
        <dbReference type="ARBA" id="ARBA00023054"/>
    </source>
</evidence>
<dbReference type="InterPro" id="IPR001752">
    <property type="entry name" value="Kinesin_motor_dom"/>
</dbReference>
<dbReference type="InterPro" id="IPR047149">
    <property type="entry name" value="KIF11-like"/>
</dbReference>
<keyword evidence="8" id="KW-0206">Cytoskeleton</keyword>
<keyword evidence="4 9" id="KW-0547">Nucleotide-binding</keyword>
<evidence type="ECO:0000256" key="11">
    <source>
        <dbReference type="SAM" id="MobiDB-lite"/>
    </source>
</evidence>
<keyword evidence="7 9" id="KW-0505">Motor protein</keyword>
<evidence type="ECO:0000256" key="4">
    <source>
        <dbReference type="ARBA" id="ARBA00022741"/>
    </source>
</evidence>
<keyword evidence="14" id="KW-1185">Reference proteome</keyword>
<comment type="similarity">
    <text evidence="9">Belongs to the TRAFAC class myosin-kinesin ATPase superfamily. Kinesin family.</text>
</comment>
<dbReference type="GO" id="GO:0051231">
    <property type="term" value="P:spindle elongation"/>
    <property type="evidence" value="ECO:0007669"/>
    <property type="project" value="TreeGrafter"/>
</dbReference>
<feature type="compositionally biased region" description="Basic residues" evidence="11">
    <location>
        <begin position="965"/>
        <end position="976"/>
    </location>
</feature>
<dbReference type="GO" id="GO:0008574">
    <property type="term" value="F:plus-end-directed microtubule motor activity"/>
    <property type="evidence" value="ECO:0007669"/>
    <property type="project" value="TreeGrafter"/>
</dbReference>
<feature type="coiled-coil region" evidence="10">
    <location>
        <begin position="861"/>
        <end position="909"/>
    </location>
</feature>
<dbReference type="EMBL" id="CAJPIZ010006569">
    <property type="protein sequence ID" value="CAG2109631.1"/>
    <property type="molecule type" value="Genomic_DNA"/>
</dbReference>
<dbReference type="GO" id="GO:0072686">
    <property type="term" value="C:mitotic spindle"/>
    <property type="evidence" value="ECO:0007669"/>
    <property type="project" value="TreeGrafter"/>
</dbReference>
<comment type="subcellular location">
    <subcellularLocation>
        <location evidence="1">Cytoplasm</location>
        <location evidence="1">Cytoskeleton</location>
        <location evidence="1">Spindle</location>
    </subcellularLocation>
</comment>
<evidence type="ECO:0000259" key="12">
    <source>
        <dbReference type="PROSITE" id="PS50067"/>
    </source>
</evidence>
<feature type="binding site" evidence="9">
    <location>
        <begin position="136"/>
        <end position="143"/>
    </location>
    <ligand>
        <name>ATP</name>
        <dbReference type="ChEBI" id="CHEBI:30616"/>
    </ligand>
</feature>
<dbReference type="SUPFAM" id="SSF52540">
    <property type="entry name" value="P-loop containing nucleoside triphosphate hydrolases"/>
    <property type="match status" value="1"/>
</dbReference>
<name>A0A7R9KUC8_9ACAR</name>
<evidence type="ECO:0000256" key="2">
    <source>
        <dbReference type="ARBA" id="ARBA00022490"/>
    </source>
</evidence>
<dbReference type="GO" id="GO:0005524">
    <property type="term" value="F:ATP binding"/>
    <property type="evidence" value="ECO:0007669"/>
    <property type="project" value="UniProtKB-UniRule"/>
</dbReference>
<evidence type="ECO:0000313" key="13">
    <source>
        <dbReference type="EMBL" id="CAD7629201.1"/>
    </source>
</evidence>
<gene>
    <name evidence="13" type="ORF">OSB1V03_LOCUS9618</name>
</gene>
<proteinExistence type="inferred from homology"/>
<dbReference type="EMBL" id="OC861144">
    <property type="protein sequence ID" value="CAD7629201.1"/>
    <property type="molecule type" value="Genomic_DNA"/>
</dbReference>
<feature type="coiled-coil region" evidence="10">
    <location>
        <begin position="624"/>
        <end position="693"/>
    </location>
</feature>
<dbReference type="GO" id="GO:0007018">
    <property type="term" value="P:microtubule-based movement"/>
    <property type="evidence" value="ECO:0007669"/>
    <property type="project" value="InterPro"/>
</dbReference>
<organism evidence="13">
    <name type="scientific">Medioppia subpectinata</name>
    <dbReference type="NCBI Taxonomy" id="1979941"/>
    <lineage>
        <taxon>Eukaryota</taxon>
        <taxon>Metazoa</taxon>
        <taxon>Ecdysozoa</taxon>
        <taxon>Arthropoda</taxon>
        <taxon>Chelicerata</taxon>
        <taxon>Arachnida</taxon>
        <taxon>Acari</taxon>
        <taxon>Acariformes</taxon>
        <taxon>Sarcoptiformes</taxon>
        <taxon>Oribatida</taxon>
        <taxon>Brachypylina</taxon>
        <taxon>Oppioidea</taxon>
        <taxon>Oppiidae</taxon>
        <taxon>Medioppia</taxon>
    </lineage>
</organism>
<keyword evidence="6 10" id="KW-0175">Coiled coil</keyword>
<evidence type="ECO:0000256" key="10">
    <source>
        <dbReference type="SAM" id="Coils"/>
    </source>
</evidence>
<dbReference type="Proteomes" id="UP000759131">
    <property type="component" value="Unassembled WGS sequence"/>
</dbReference>
<evidence type="ECO:0000256" key="1">
    <source>
        <dbReference type="ARBA" id="ARBA00004186"/>
    </source>
</evidence>
<dbReference type="Pfam" id="PF00225">
    <property type="entry name" value="Kinesin"/>
    <property type="match status" value="1"/>
</dbReference>
<evidence type="ECO:0000256" key="7">
    <source>
        <dbReference type="ARBA" id="ARBA00023175"/>
    </source>
</evidence>
<evidence type="ECO:0000256" key="3">
    <source>
        <dbReference type="ARBA" id="ARBA00022553"/>
    </source>
</evidence>
<dbReference type="PRINTS" id="PR00380">
    <property type="entry name" value="KINESINHEAVY"/>
</dbReference>
<dbReference type="InterPro" id="IPR036961">
    <property type="entry name" value="Kinesin_motor_dom_sf"/>
</dbReference>
<accession>A0A7R9KUC8</accession>
<feature type="domain" description="Kinesin motor" evidence="12">
    <location>
        <begin position="44"/>
        <end position="466"/>
    </location>
</feature>
<dbReference type="PANTHER" id="PTHR47970">
    <property type="entry name" value="KINESIN-LIKE PROTEIN KIF11"/>
    <property type="match status" value="1"/>
</dbReference>
<keyword evidence="3" id="KW-0597">Phosphoprotein</keyword>
<sequence>MDSLTPSVVNPLDVLNGTKCDGIELTKDLFTHHKMSIVDHNTERLHTYLRIRSVPNLDTDDRQQCYQVMDNNTLEVIPPKGSNASKYGSDSADRKRFKFSQIMDESVDQMAVYETCGLPVVKRFLGGQNGLLFAYGITSSGKSYTMQGSPVNPGIIPRALNTVFEVIGHKLDKELPLLKPNTFTECQALSESDRELEDGIRRCVFDETDRSYKSAMNSFRSQISVIESSDSTALWTDVLHSTFRSDGSNIRCSVWISFYEIYKDFIYDLLDISIDGEKKSKIALLKDRSANHYVKGLRQICVTSAEEAYKVLLFGQNNLHVSSTNLNKNSSRSHCAFTISLVTTFGNSCGPKRPPHLNHLSICDLAGAERSDKANSTGDRLREAGKINESLFSLSRCIASLRHNQKFEHDPSKRHLVNFTTKLTKVFQPYLSGSGSAAMISNMNPSPNLFDETFFALKFTGVAAQVVVSYEEQRNKFQDSLKRLTQVWMQSSQRWSNFADLKQKPSISIIQTIHEEDEDEADVSVAQMELRINEMTRLDLSRADPEELEVLRSQIDFLADKLKQSEIEKTEMEVIVRRQVANEFNEMVKESVDMSDDRDRAKKNLEVMMTNRLLKAEDMRKQEKLEFENKLSKLETENFELREENCRAKEEKERALIEAELVNRVLEDKEQLIQEKDEIIEVKEQLIKELESKIVPISEMKSFQDMSTSPIKWQFTDASTSVLNTELNDMNCSAVNTIELKDTNTSAMEWEEESNSNISNKSIGVGNSFVDRVDNQTSTHNLIQTVEQLTNYSFECNNNSICVETNVSISTEDKETETEFDVTIKEEQCLATHAQSSEAATSPITCSQHNSLKEECVSEQQNELLMKLNQYEKEMKEKDHMIEFNRRVAAERDQELKALKEENLKLNEKMNGGFYLGQLLNHPMKSSSTAASIASSVSSITTKSMKSEDLNSVSSVESIPEKPKKTAKYSSRKRKPNLNSSMDKRYLKSVDSNLDTSVEVKSSQSSVTSMDARNDEIGEIGYSNKKSNKTSNKDNKKAPKRKQTSGKSDAFESQKIN</sequence>
<feature type="region of interest" description="Disordered" evidence="11">
    <location>
        <begin position="939"/>
        <end position="1057"/>
    </location>
</feature>